<dbReference type="PRINTS" id="PR01490">
    <property type="entry name" value="RTXTOXIND"/>
</dbReference>
<feature type="domain" description="CusB-like beta-barrel" evidence="1">
    <location>
        <begin position="235"/>
        <end position="288"/>
    </location>
</feature>
<reference evidence="3 4" key="1">
    <citation type="journal article" date="2016" name="Int. J. Syst. Evol. Microbiol.">
        <title>Panacibacter ginsenosidivorans gen. nov., sp. nov., with ginsenoside converting activity isolated from soil of a ginseng field.</title>
        <authorList>
            <person name="Siddiqi M.Z."/>
            <person name="Muhammad Shafi S."/>
            <person name="Choi K.D."/>
            <person name="Im W.T."/>
        </authorList>
    </citation>
    <scope>NUCLEOTIDE SEQUENCE [LARGE SCALE GENOMIC DNA]</scope>
    <source>
        <strain evidence="3 4">Gsoil1550</strain>
    </source>
</reference>
<dbReference type="Pfam" id="PF25954">
    <property type="entry name" value="Beta-barrel_RND_2"/>
    <property type="match status" value="1"/>
</dbReference>
<dbReference type="SUPFAM" id="SSF111369">
    <property type="entry name" value="HlyD-like secretion proteins"/>
    <property type="match status" value="1"/>
</dbReference>
<dbReference type="InterPro" id="IPR058639">
    <property type="entry name" value="BSH_YknX-like"/>
</dbReference>
<sequence>MNINRLILQLFFVIFFITSCNSKKEKIQPTVENISESVYASGIVKSKNQYQVFASVNGIIKKILVTEGDVVKKGNPLVIILNESTRLNADNARLAADYSALNANMDKLNELRVNLDLAKSKVANDSLLMVRQQSLWSQQIGTRIDLEQKELAYKNSKTAYEAATYRYNDLKKQLQFAASQSQKNVEISKSLEDDYIIKSDIDGKVYSVLKENGEMVTAQNPVAVIGSADEFITELQVDEYDIAKIRMGQKVLLSFDSYKGHIFEAAISKINPIMNERSRSFTVEATFVTKPAVLYPFLTTEANIVIQTKQKALTIPRNYLIDDSLVLTGNNEKRKVVTGLKDYQKVEILSGLSATDYILKPAQ</sequence>
<feature type="domain" description="YknX-like barrel-sandwich hybrid" evidence="2">
    <location>
        <begin position="54"/>
        <end position="224"/>
    </location>
</feature>
<dbReference type="Gene3D" id="1.10.287.470">
    <property type="entry name" value="Helix hairpin bin"/>
    <property type="match status" value="1"/>
</dbReference>
<dbReference type="PANTHER" id="PTHR30469:SF33">
    <property type="entry name" value="SLR1207 PROTEIN"/>
    <property type="match status" value="1"/>
</dbReference>
<dbReference type="Gene3D" id="2.40.30.170">
    <property type="match status" value="1"/>
</dbReference>
<dbReference type="PANTHER" id="PTHR30469">
    <property type="entry name" value="MULTIDRUG RESISTANCE PROTEIN MDTA"/>
    <property type="match status" value="1"/>
</dbReference>
<dbReference type="Pfam" id="PF25984">
    <property type="entry name" value="BSH_YknX"/>
    <property type="match status" value="1"/>
</dbReference>
<dbReference type="Proteomes" id="UP000321533">
    <property type="component" value="Chromosome"/>
</dbReference>
<dbReference type="InterPro" id="IPR058792">
    <property type="entry name" value="Beta-barrel_RND_2"/>
</dbReference>
<proteinExistence type="predicted"/>
<dbReference type="Gene3D" id="2.40.420.20">
    <property type="match status" value="1"/>
</dbReference>
<dbReference type="GO" id="GO:0015562">
    <property type="term" value="F:efflux transmembrane transporter activity"/>
    <property type="evidence" value="ECO:0007669"/>
    <property type="project" value="TreeGrafter"/>
</dbReference>
<dbReference type="AlphaFoldDB" id="A0A5B8VEW4"/>
<gene>
    <name evidence="3" type="ORF">FRZ67_23030</name>
</gene>
<accession>A0A5B8VEW4</accession>
<keyword evidence="4" id="KW-1185">Reference proteome</keyword>
<dbReference type="OrthoDB" id="869610at2"/>
<dbReference type="EMBL" id="CP042435">
    <property type="protein sequence ID" value="QEC70034.1"/>
    <property type="molecule type" value="Genomic_DNA"/>
</dbReference>
<organism evidence="3 4">
    <name type="scientific">Panacibacter ginsenosidivorans</name>
    <dbReference type="NCBI Taxonomy" id="1813871"/>
    <lineage>
        <taxon>Bacteria</taxon>
        <taxon>Pseudomonadati</taxon>
        <taxon>Bacteroidota</taxon>
        <taxon>Chitinophagia</taxon>
        <taxon>Chitinophagales</taxon>
        <taxon>Chitinophagaceae</taxon>
        <taxon>Panacibacter</taxon>
    </lineage>
</organism>
<dbReference type="PROSITE" id="PS51257">
    <property type="entry name" value="PROKAR_LIPOPROTEIN"/>
    <property type="match status" value="1"/>
</dbReference>
<dbReference type="Gene3D" id="2.40.50.100">
    <property type="match status" value="1"/>
</dbReference>
<protein>
    <submittedName>
        <fullName evidence="3">HlyD family efflux transporter periplasmic adaptor subunit</fullName>
    </submittedName>
</protein>
<dbReference type="GO" id="GO:1990281">
    <property type="term" value="C:efflux pump complex"/>
    <property type="evidence" value="ECO:0007669"/>
    <property type="project" value="TreeGrafter"/>
</dbReference>
<dbReference type="RefSeq" id="WP_147192910.1">
    <property type="nucleotide sequence ID" value="NZ_CP042435.1"/>
</dbReference>
<evidence type="ECO:0000313" key="4">
    <source>
        <dbReference type="Proteomes" id="UP000321533"/>
    </source>
</evidence>
<evidence type="ECO:0000259" key="2">
    <source>
        <dbReference type="Pfam" id="PF25984"/>
    </source>
</evidence>
<dbReference type="KEGG" id="pgin:FRZ67_23030"/>
<name>A0A5B8VEW4_9BACT</name>
<evidence type="ECO:0000313" key="3">
    <source>
        <dbReference type="EMBL" id="QEC70034.1"/>
    </source>
</evidence>
<evidence type="ECO:0000259" key="1">
    <source>
        <dbReference type="Pfam" id="PF25954"/>
    </source>
</evidence>